<proteinExistence type="predicted"/>
<evidence type="ECO:0000256" key="3">
    <source>
        <dbReference type="ARBA" id="ARBA00022692"/>
    </source>
</evidence>
<reference evidence="7 8" key="1">
    <citation type="submission" date="2023-08" db="EMBL/GenBank/DDBJ databases">
        <title>Implementing the SeqCode for naming new Mesorhizobium species isolated from Vachellia karroo root nodules.</title>
        <authorList>
            <person name="Van Lill M."/>
        </authorList>
    </citation>
    <scope>NUCLEOTIDE SEQUENCE [LARGE SCALE GENOMIC DNA]</scope>
    <source>
        <strain evidence="7 8">VK24D</strain>
    </source>
</reference>
<evidence type="ECO:0000256" key="6">
    <source>
        <dbReference type="SAM" id="Phobius"/>
    </source>
</evidence>
<feature type="transmembrane region" description="Helical" evidence="6">
    <location>
        <begin position="231"/>
        <end position="260"/>
    </location>
</feature>
<evidence type="ECO:0000256" key="5">
    <source>
        <dbReference type="ARBA" id="ARBA00023136"/>
    </source>
</evidence>
<feature type="transmembrane region" description="Helical" evidence="6">
    <location>
        <begin position="354"/>
        <end position="374"/>
    </location>
</feature>
<dbReference type="Pfam" id="PF13520">
    <property type="entry name" value="AA_permease_2"/>
    <property type="match status" value="1"/>
</dbReference>
<feature type="transmembrane region" description="Helical" evidence="6">
    <location>
        <begin position="27"/>
        <end position="51"/>
    </location>
</feature>
<dbReference type="InterPro" id="IPR002293">
    <property type="entry name" value="AA/rel_permease1"/>
</dbReference>
<dbReference type="PANTHER" id="PTHR42770">
    <property type="entry name" value="AMINO ACID TRANSPORTER-RELATED"/>
    <property type="match status" value="1"/>
</dbReference>
<dbReference type="PANTHER" id="PTHR42770:SF7">
    <property type="entry name" value="MEMBRANE PROTEIN"/>
    <property type="match status" value="1"/>
</dbReference>
<dbReference type="InterPro" id="IPR050367">
    <property type="entry name" value="APC_superfamily"/>
</dbReference>
<protein>
    <submittedName>
        <fullName evidence="7">APC family permease</fullName>
    </submittedName>
</protein>
<evidence type="ECO:0000256" key="1">
    <source>
        <dbReference type="ARBA" id="ARBA00004651"/>
    </source>
</evidence>
<name>A0ABU4YBC3_9HYPH</name>
<keyword evidence="8" id="KW-1185">Reference proteome</keyword>
<gene>
    <name evidence="7" type="ORF">RFN28_32750</name>
</gene>
<comment type="subcellular location">
    <subcellularLocation>
        <location evidence="1">Cell membrane</location>
        <topology evidence="1">Multi-pass membrane protein</topology>
    </subcellularLocation>
</comment>
<dbReference type="Gene3D" id="1.20.1740.10">
    <property type="entry name" value="Amino acid/polyamine transporter I"/>
    <property type="match status" value="1"/>
</dbReference>
<evidence type="ECO:0000256" key="2">
    <source>
        <dbReference type="ARBA" id="ARBA00022475"/>
    </source>
</evidence>
<dbReference type="EMBL" id="JAVIIW010000071">
    <property type="protein sequence ID" value="MDX8483187.1"/>
    <property type="molecule type" value="Genomic_DNA"/>
</dbReference>
<evidence type="ECO:0000313" key="8">
    <source>
        <dbReference type="Proteomes" id="UP001287059"/>
    </source>
</evidence>
<keyword evidence="2" id="KW-1003">Cell membrane</keyword>
<sequence length="432" mass="45655">MKKPVGRVLDKDGAGPQNTSARQIGRIAATLLTAAMIIGTGIFGALGATAAHAGSTLLIAMIPGALVAWSTGVSGAQLGVNFPKAGGAFVWARAFRYDSLAFIAGCCYLGQGIVGTSVVALAFAYYSAQAVPGLPIHISAAAIVLVAVALNSFGISFTSRVVIGLMALIVALLFVFVGFSLPHVEVSNLSPRFETGPLEFMGGAAIFFWAWDGFMRTAIMAGEMRDPRRTIPFSIAGGIAIAAIVFYAVAAVTLGVLGGAELGKDDVPLFKAATRAVGSWGGWVILAAAWLASINELISDLLSASRVGLAMGEAHEMPHWLGEQHPRFNVPRHAVLAIGAVTFVLVLFFDLRQILPLASFYLLVWFAITHFAALQLSREQRLTSPFFSWFGLFGCLVLVFFIPPMLLAIGAASLSALFGIRWIIRRRAAQSG</sequence>
<keyword evidence="5 6" id="KW-0472">Membrane</keyword>
<comment type="caution">
    <text evidence="7">The sequence shown here is derived from an EMBL/GenBank/DDBJ whole genome shotgun (WGS) entry which is preliminary data.</text>
</comment>
<feature type="transmembrane region" description="Helical" evidence="6">
    <location>
        <begin position="161"/>
        <end position="180"/>
    </location>
</feature>
<feature type="transmembrane region" description="Helical" evidence="6">
    <location>
        <begin position="330"/>
        <end position="348"/>
    </location>
</feature>
<keyword evidence="4 6" id="KW-1133">Transmembrane helix</keyword>
<organism evidence="7 8">
    <name type="scientific">Mesorhizobium album</name>
    <dbReference type="NCBI Taxonomy" id="3072314"/>
    <lineage>
        <taxon>Bacteria</taxon>
        <taxon>Pseudomonadati</taxon>
        <taxon>Pseudomonadota</taxon>
        <taxon>Alphaproteobacteria</taxon>
        <taxon>Hyphomicrobiales</taxon>
        <taxon>Phyllobacteriaceae</taxon>
        <taxon>Mesorhizobium</taxon>
    </lineage>
</organism>
<feature type="transmembrane region" description="Helical" evidence="6">
    <location>
        <begin position="200"/>
        <end position="219"/>
    </location>
</feature>
<dbReference type="PIRSF" id="PIRSF006060">
    <property type="entry name" value="AA_transporter"/>
    <property type="match status" value="1"/>
</dbReference>
<evidence type="ECO:0000313" key="7">
    <source>
        <dbReference type="EMBL" id="MDX8483187.1"/>
    </source>
</evidence>
<accession>A0ABU4YBC3</accession>
<feature type="transmembrane region" description="Helical" evidence="6">
    <location>
        <begin position="57"/>
        <end position="80"/>
    </location>
</feature>
<feature type="transmembrane region" description="Helical" evidence="6">
    <location>
        <begin position="100"/>
        <end position="128"/>
    </location>
</feature>
<keyword evidence="3 6" id="KW-0812">Transmembrane</keyword>
<dbReference type="RefSeq" id="WP_320291296.1">
    <property type="nucleotide sequence ID" value="NZ_JAVIIW010000071.1"/>
</dbReference>
<evidence type="ECO:0000256" key="4">
    <source>
        <dbReference type="ARBA" id="ARBA00022989"/>
    </source>
</evidence>
<dbReference type="Proteomes" id="UP001287059">
    <property type="component" value="Unassembled WGS sequence"/>
</dbReference>
<feature type="transmembrane region" description="Helical" evidence="6">
    <location>
        <begin position="134"/>
        <end position="154"/>
    </location>
</feature>
<feature type="transmembrane region" description="Helical" evidence="6">
    <location>
        <begin position="386"/>
        <end position="402"/>
    </location>
</feature>